<feature type="transmembrane region" description="Helical" evidence="6">
    <location>
        <begin position="235"/>
        <end position="257"/>
    </location>
</feature>
<feature type="transmembrane region" description="Helical" evidence="6">
    <location>
        <begin position="633"/>
        <end position="653"/>
    </location>
</feature>
<dbReference type="OrthoDB" id="7051771at2"/>
<gene>
    <name evidence="8" type="ORF">DQG23_38360</name>
</gene>
<dbReference type="PANTHER" id="PTHR33406:SF13">
    <property type="entry name" value="MEMBRANE PROTEIN YDFJ"/>
    <property type="match status" value="1"/>
</dbReference>
<feature type="domain" description="SSD" evidence="7">
    <location>
        <begin position="573"/>
        <end position="688"/>
    </location>
</feature>
<evidence type="ECO:0000256" key="5">
    <source>
        <dbReference type="ARBA" id="ARBA00023136"/>
    </source>
</evidence>
<dbReference type="GO" id="GO:0005886">
    <property type="term" value="C:plasma membrane"/>
    <property type="evidence" value="ECO:0007669"/>
    <property type="project" value="UniProtKB-SubCell"/>
</dbReference>
<evidence type="ECO:0000256" key="2">
    <source>
        <dbReference type="ARBA" id="ARBA00022475"/>
    </source>
</evidence>
<evidence type="ECO:0000256" key="4">
    <source>
        <dbReference type="ARBA" id="ARBA00022989"/>
    </source>
</evidence>
<dbReference type="PANTHER" id="PTHR33406">
    <property type="entry name" value="MEMBRANE PROTEIN MJ1562-RELATED"/>
    <property type="match status" value="1"/>
</dbReference>
<dbReference type="InterPro" id="IPR004869">
    <property type="entry name" value="MMPL_dom"/>
</dbReference>
<feature type="transmembrane region" description="Helical" evidence="6">
    <location>
        <begin position="363"/>
        <end position="383"/>
    </location>
</feature>
<dbReference type="Gene3D" id="1.20.1640.10">
    <property type="entry name" value="Multidrug efflux transporter AcrB transmembrane domain"/>
    <property type="match status" value="2"/>
</dbReference>
<feature type="transmembrane region" description="Helical" evidence="6">
    <location>
        <begin position="20"/>
        <end position="37"/>
    </location>
</feature>
<feature type="transmembrane region" description="Helical" evidence="6">
    <location>
        <begin position="206"/>
        <end position="229"/>
    </location>
</feature>
<accession>A0A329LSG2</accession>
<dbReference type="RefSeq" id="WP_113036332.1">
    <property type="nucleotide sequence ID" value="NZ_QMFB01000045.1"/>
</dbReference>
<evidence type="ECO:0000256" key="6">
    <source>
        <dbReference type="SAM" id="Phobius"/>
    </source>
</evidence>
<evidence type="ECO:0000256" key="3">
    <source>
        <dbReference type="ARBA" id="ARBA00022692"/>
    </source>
</evidence>
<evidence type="ECO:0000256" key="1">
    <source>
        <dbReference type="ARBA" id="ARBA00004651"/>
    </source>
</evidence>
<dbReference type="Proteomes" id="UP000250369">
    <property type="component" value="Unassembled WGS sequence"/>
</dbReference>
<evidence type="ECO:0000313" key="9">
    <source>
        <dbReference type="Proteomes" id="UP000250369"/>
    </source>
</evidence>
<feature type="domain" description="SSD" evidence="7">
    <location>
        <begin position="222"/>
        <end position="331"/>
    </location>
</feature>
<keyword evidence="2" id="KW-1003">Cell membrane</keyword>
<comment type="subcellular location">
    <subcellularLocation>
        <location evidence="1">Cell membrane</location>
        <topology evidence="1">Multi-pass membrane protein</topology>
    </subcellularLocation>
</comment>
<protein>
    <submittedName>
        <fullName evidence="8">MMPL family transporter</fullName>
    </submittedName>
</protein>
<evidence type="ECO:0000313" key="8">
    <source>
        <dbReference type="EMBL" id="RAV10116.1"/>
    </source>
</evidence>
<dbReference type="InterPro" id="IPR000731">
    <property type="entry name" value="SSD"/>
</dbReference>
<feature type="transmembrane region" description="Helical" evidence="6">
    <location>
        <begin position="269"/>
        <end position="302"/>
    </location>
</feature>
<comment type="caution">
    <text evidence="8">The sequence shown here is derived from an EMBL/GenBank/DDBJ whole genome shotgun (WGS) entry which is preliminary data.</text>
</comment>
<keyword evidence="5 6" id="KW-0472">Membrane</keyword>
<feature type="transmembrane region" description="Helical" evidence="6">
    <location>
        <begin position="588"/>
        <end position="609"/>
    </location>
</feature>
<reference evidence="8 9" key="1">
    <citation type="journal article" date="2009" name="Int. J. Syst. Evol. Microbiol.">
        <title>Paenibacillus contaminans sp. nov., isolated from a contaminated laboratory plate.</title>
        <authorList>
            <person name="Chou J.H."/>
            <person name="Lee J.H."/>
            <person name="Lin M.C."/>
            <person name="Chang P.S."/>
            <person name="Arun A.B."/>
            <person name="Young C.C."/>
            <person name="Chen W.M."/>
        </authorList>
    </citation>
    <scope>NUCLEOTIDE SEQUENCE [LARGE SCALE GENOMIC DNA]</scope>
    <source>
        <strain evidence="8 9">CKOBP-6</strain>
    </source>
</reference>
<feature type="transmembrane region" description="Helical" evidence="6">
    <location>
        <begin position="520"/>
        <end position="540"/>
    </location>
</feature>
<sequence length="724" mass="77601">MAEKLYKLGRWCANNRGKTLLSWVLILGIIVTLGVSFNGEKSTTMSIPGTESQKANDLLSKEFSSGNNEPKGGTVQIVFKAPEGKSLEDENMKEAIMSFIDASKKDQEIIAAMDPYTMGTVSQDKRIGYASLTYGVVAEDVPQESKDQVLSNINITRDAGIQTELSGTVQLSTSHGGASVELIGMLVAFMILAITFMSMLIAGIPILIAGVGVIAGIMLINFGSGFISMGSSSTALSTMLGLAVGIDYALLIISRVRQEASKRSDTTEAIAIATATAGSAVIFAGLTVIIALVGLAVVNIPFLTEMGIAAALTVLMAIAVSITLLPALLSLMGKRIIPKRRKAAAKQRTSNVFGAWGRFVSRFPAPVILVTLILIGAMCYPVLHMKTGLPDNGTRSVETTERRAYDLMAEGFGPGFNGPITVVVNASDSETTKQVASVVREEISKLNGVVSVSQPFFNPSEKVSIQTLMPSDGPLADQTLELVKTVRKHNSEIEEKYQADIMLTGVAVMNMDITESLNNALPIFIVTIVGFGLIILAIVFRSILVPLKAIIGFLFTIFSSLGAVVLVFQDGYLSELFGITNVGPLLNFLPILVVGIVFGLAMDYQVFLVSRMREDYNHSGDAKKSVITGMEHNGLVVTLAALIMISVFCGFIFMDEPIIQSLGLALTAAVFIDAFIVRMTFVPAVMAIMGKSAWYIPKWLDRMLPKVDIEGQSMVSNKVDQKAS</sequence>
<evidence type="ECO:0000259" key="7">
    <source>
        <dbReference type="PROSITE" id="PS50156"/>
    </source>
</evidence>
<feature type="transmembrane region" description="Helical" evidence="6">
    <location>
        <begin position="547"/>
        <end position="568"/>
    </location>
</feature>
<proteinExistence type="predicted"/>
<keyword evidence="4 6" id="KW-1133">Transmembrane helix</keyword>
<feature type="transmembrane region" description="Helical" evidence="6">
    <location>
        <begin position="182"/>
        <end position="201"/>
    </location>
</feature>
<dbReference type="InterPro" id="IPR050545">
    <property type="entry name" value="Mycobact_MmpL"/>
</dbReference>
<dbReference type="Pfam" id="PF03176">
    <property type="entry name" value="MMPL"/>
    <property type="match status" value="2"/>
</dbReference>
<dbReference type="EMBL" id="QMFB01000045">
    <property type="protein sequence ID" value="RAV10116.1"/>
    <property type="molecule type" value="Genomic_DNA"/>
</dbReference>
<organism evidence="8 9">
    <name type="scientific">Paenibacillus contaminans</name>
    <dbReference type="NCBI Taxonomy" id="450362"/>
    <lineage>
        <taxon>Bacteria</taxon>
        <taxon>Bacillati</taxon>
        <taxon>Bacillota</taxon>
        <taxon>Bacilli</taxon>
        <taxon>Bacillales</taxon>
        <taxon>Paenibacillaceae</taxon>
        <taxon>Paenibacillus</taxon>
    </lineage>
</organism>
<keyword evidence="9" id="KW-1185">Reference proteome</keyword>
<keyword evidence="3 6" id="KW-0812">Transmembrane</keyword>
<feature type="transmembrane region" description="Helical" evidence="6">
    <location>
        <begin position="308"/>
        <end position="332"/>
    </location>
</feature>
<dbReference type="SUPFAM" id="SSF82866">
    <property type="entry name" value="Multidrug efflux transporter AcrB transmembrane domain"/>
    <property type="match status" value="2"/>
</dbReference>
<dbReference type="PROSITE" id="PS50156">
    <property type="entry name" value="SSD"/>
    <property type="match status" value="2"/>
</dbReference>
<name>A0A329LSG2_9BACL</name>
<dbReference type="AlphaFoldDB" id="A0A329LSG2"/>